<dbReference type="GO" id="GO:0000976">
    <property type="term" value="F:transcription cis-regulatory region binding"/>
    <property type="evidence" value="ECO:0007669"/>
    <property type="project" value="TreeGrafter"/>
</dbReference>
<dbReference type="PANTHER" id="PTHR30146">
    <property type="entry name" value="LACI-RELATED TRANSCRIPTIONAL REPRESSOR"/>
    <property type="match status" value="1"/>
</dbReference>
<dbReference type="AlphaFoldDB" id="A0A1Y1CK90"/>
<evidence type="ECO:0000256" key="1">
    <source>
        <dbReference type="ARBA" id="ARBA00023015"/>
    </source>
</evidence>
<dbReference type="SUPFAM" id="SSF53822">
    <property type="entry name" value="Periplasmic binding protein-like I"/>
    <property type="match status" value="1"/>
</dbReference>
<dbReference type="Gene3D" id="3.40.50.2300">
    <property type="match status" value="2"/>
</dbReference>
<dbReference type="InterPro" id="IPR001761">
    <property type="entry name" value="Peripla_BP/Lac1_sug-bd_dom"/>
</dbReference>
<dbReference type="GO" id="GO:0001216">
    <property type="term" value="F:DNA-binding transcription activator activity"/>
    <property type="evidence" value="ECO:0007669"/>
    <property type="project" value="InterPro"/>
</dbReference>
<evidence type="ECO:0000313" key="5">
    <source>
        <dbReference type="EMBL" id="BAX80797.1"/>
    </source>
</evidence>
<dbReference type="PROSITE" id="PS00717">
    <property type="entry name" value="SIGMA54_1"/>
    <property type="match status" value="1"/>
</dbReference>
<dbReference type="Pfam" id="PF00532">
    <property type="entry name" value="Peripla_BP_1"/>
    <property type="match status" value="1"/>
</dbReference>
<dbReference type="RefSeq" id="WP_096429639.1">
    <property type="nucleotide sequence ID" value="NZ_AP018042.1"/>
</dbReference>
<dbReference type="Pfam" id="PF00356">
    <property type="entry name" value="LacI"/>
    <property type="match status" value="1"/>
</dbReference>
<evidence type="ECO:0000256" key="3">
    <source>
        <dbReference type="ARBA" id="ARBA00023163"/>
    </source>
</evidence>
<keyword evidence="2" id="KW-0238">DNA-binding</keyword>
<accession>A0A1Y1CK90</accession>
<organism evidence="5 6">
    <name type="scientific">Labilibaculum antarcticum</name>
    <dbReference type="NCBI Taxonomy" id="1717717"/>
    <lineage>
        <taxon>Bacteria</taxon>
        <taxon>Pseudomonadati</taxon>
        <taxon>Bacteroidota</taxon>
        <taxon>Bacteroidia</taxon>
        <taxon>Marinilabiliales</taxon>
        <taxon>Marinifilaceae</taxon>
        <taxon>Labilibaculum</taxon>
    </lineage>
</organism>
<dbReference type="SUPFAM" id="SSF47413">
    <property type="entry name" value="lambda repressor-like DNA-binding domains"/>
    <property type="match status" value="1"/>
</dbReference>
<dbReference type="InterPro" id="IPR000394">
    <property type="entry name" value="RNA_pol_sigma_54"/>
</dbReference>
<evidence type="ECO:0000259" key="4">
    <source>
        <dbReference type="PROSITE" id="PS50932"/>
    </source>
</evidence>
<dbReference type="PROSITE" id="PS50932">
    <property type="entry name" value="HTH_LACI_2"/>
    <property type="match status" value="1"/>
</dbReference>
<evidence type="ECO:0000256" key="2">
    <source>
        <dbReference type="ARBA" id="ARBA00023125"/>
    </source>
</evidence>
<reference evidence="5 6" key="1">
    <citation type="journal article" date="2018" name="Mar. Genomics">
        <title>Complete genome sequence of Marinifilaceae bacterium strain SPP2, isolated from the Antarctic marine sediment.</title>
        <authorList>
            <person name="Watanabe M."/>
            <person name="Kojima H."/>
            <person name="Fukui M."/>
        </authorList>
    </citation>
    <scope>NUCLEOTIDE SEQUENCE [LARGE SCALE GENOMIC DNA]</scope>
    <source>
        <strain evidence="5 6">SPP2</strain>
    </source>
</reference>
<keyword evidence="6" id="KW-1185">Reference proteome</keyword>
<dbReference type="CDD" id="cd06267">
    <property type="entry name" value="PBP1_LacI_sugar_binding-like"/>
    <property type="match status" value="1"/>
</dbReference>
<dbReference type="GO" id="GO:0016987">
    <property type="term" value="F:sigma factor activity"/>
    <property type="evidence" value="ECO:0007669"/>
    <property type="project" value="InterPro"/>
</dbReference>
<dbReference type="InterPro" id="IPR000843">
    <property type="entry name" value="HTH_LacI"/>
</dbReference>
<name>A0A1Y1CK90_9BACT</name>
<keyword evidence="1" id="KW-0805">Transcription regulation</keyword>
<evidence type="ECO:0000313" key="6">
    <source>
        <dbReference type="Proteomes" id="UP000218267"/>
    </source>
</evidence>
<dbReference type="InterPro" id="IPR028082">
    <property type="entry name" value="Peripla_BP_I"/>
</dbReference>
<dbReference type="Proteomes" id="UP000218267">
    <property type="component" value="Chromosome"/>
</dbReference>
<gene>
    <name evidence="5" type="ORF">ALGA_2475</name>
</gene>
<dbReference type="CDD" id="cd01392">
    <property type="entry name" value="HTH_LacI"/>
    <property type="match status" value="1"/>
</dbReference>
<dbReference type="Gene3D" id="1.10.260.40">
    <property type="entry name" value="lambda repressor-like DNA-binding domains"/>
    <property type="match status" value="1"/>
</dbReference>
<protein>
    <submittedName>
        <fullName evidence="5">LacI family transcriptional regulator</fullName>
    </submittedName>
</protein>
<sequence length="339" mass="37277">MANRPVTIKDIAEKLSISVSTVSRALKNNPEISLTTREAVQKLAKELKYQPNPLAVALKTQKSNTIGVVVPQIVSSFFATVVKGIEQVADEHNYQVFVSSSNEKIEKEEKNVNGFLNMRMDGIILSLTRATTTFDHILKIQDRGVPMVLFDRTSKEIEVSKVVADDAAAAHTAVTHLINGGAKRVAFMTGPEFMLFGTNRLRGYKKALKDNNIPLDETLISRCDFTYEDAKNLALDLLGRSNRPDAIFAINDDMAIGAIAAAKELGLNVPNDLAVVGFSNSRRSRYMEPSVSTMDQNPIAVGREAATLLFEQMEKTPEAKDIKEVVVHADLIVRTSSDK</sequence>
<feature type="domain" description="HTH lacI-type" evidence="4">
    <location>
        <begin position="6"/>
        <end position="60"/>
    </location>
</feature>
<dbReference type="InterPro" id="IPR010982">
    <property type="entry name" value="Lambda_DNA-bd_dom_sf"/>
</dbReference>
<reference evidence="6" key="2">
    <citation type="journal article" date="2020" name="Antonie Van Leeuwenhoek">
        <title>Labilibaculum antarcticum sp. nov., a novel facultative anaerobic, psychrotorelant bacterium isolated from marine sediment of Antarctica.</title>
        <authorList>
            <person name="Watanabe M."/>
            <person name="Kojima H."/>
            <person name="Fukui M."/>
        </authorList>
    </citation>
    <scope>NUCLEOTIDE SEQUENCE [LARGE SCALE GENOMIC DNA]</scope>
    <source>
        <strain evidence="6">SPP2</strain>
    </source>
</reference>
<dbReference type="OrthoDB" id="9803256at2"/>
<dbReference type="EMBL" id="AP018042">
    <property type="protein sequence ID" value="BAX80797.1"/>
    <property type="molecule type" value="Genomic_DNA"/>
</dbReference>
<dbReference type="PANTHER" id="PTHR30146:SF109">
    <property type="entry name" value="HTH-TYPE TRANSCRIPTIONAL REGULATOR GALS"/>
    <property type="match status" value="1"/>
</dbReference>
<keyword evidence="3" id="KW-0804">Transcription</keyword>
<dbReference type="KEGG" id="mbas:ALGA_2475"/>
<dbReference type="SMART" id="SM00354">
    <property type="entry name" value="HTH_LACI"/>
    <property type="match status" value="1"/>
</dbReference>
<proteinExistence type="predicted"/>